<comment type="caution">
    <text evidence="1">The sequence shown here is derived from an EMBL/GenBank/DDBJ whole genome shotgun (WGS) entry which is preliminary data.</text>
</comment>
<dbReference type="AlphaFoldDB" id="A0A8X7C287"/>
<reference evidence="1" key="1">
    <citation type="submission" date="2020-08" db="EMBL/GenBank/DDBJ databases">
        <title>Multicomponent nature underlies the extraordinary mechanical properties of spider dragline silk.</title>
        <authorList>
            <person name="Kono N."/>
            <person name="Nakamura H."/>
            <person name="Mori M."/>
            <person name="Yoshida Y."/>
            <person name="Ohtoshi R."/>
            <person name="Malay A.D."/>
            <person name="Moran D.A.P."/>
            <person name="Tomita M."/>
            <person name="Numata K."/>
            <person name="Arakawa K."/>
        </authorList>
    </citation>
    <scope>NUCLEOTIDE SEQUENCE</scope>
</reference>
<accession>A0A8X7C287</accession>
<evidence type="ECO:0000313" key="1">
    <source>
        <dbReference type="EMBL" id="GFY51152.1"/>
    </source>
</evidence>
<dbReference type="OrthoDB" id="10518779at2759"/>
<gene>
    <name evidence="1" type="ORF">TNIN_291001</name>
</gene>
<organism evidence="1 2">
    <name type="scientific">Trichonephila inaurata madagascariensis</name>
    <dbReference type="NCBI Taxonomy" id="2747483"/>
    <lineage>
        <taxon>Eukaryota</taxon>
        <taxon>Metazoa</taxon>
        <taxon>Ecdysozoa</taxon>
        <taxon>Arthropoda</taxon>
        <taxon>Chelicerata</taxon>
        <taxon>Arachnida</taxon>
        <taxon>Araneae</taxon>
        <taxon>Araneomorphae</taxon>
        <taxon>Entelegynae</taxon>
        <taxon>Araneoidea</taxon>
        <taxon>Nephilidae</taxon>
        <taxon>Trichonephila</taxon>
        <taxon>Trichonephila inaurata</taxon>
    </lineage>
</organism>
<dbReference type="EMBL" id="BMAV01007913">
    <property type="protein sequence ID" value="GFY51152.1"/>
    <property type="molecule type" value="Genomic_DNA"/>
</dbReference>
<dbReference type="Proteomes" id="UP000886998">
    <property type="component" value="Unassembled WGS sequence"/>
</dbReference>
<evidence type="ECO:0000313" key="2">
    <source>
        <dbReference type="Proteomes" id="UP000886998"/>
    </source>
</evidence>
<name>A0A8X7C287_9ARAC</name>
<keyword evidence="2" id="KW-1185">Reference proteome</keyword>
<proteinExistence type="predicted"/>
<sequence length="91" mass="10165">MEFVLGEVEGALTALKIKGDRVMASVPPSTDRLDNQVRCLWELDSMGIKNTQIKSLTVRGKEIMAEYSKPAKLKTIVELYFCLGKLQPQHG</sequence>
<protein>
    <submittedName>
        <fullName evidence="1">Uncharacterized protein</fullName>
    </submittedName>
</protein>